<sequence>MQSSHSSCQDWCSSGQYWFELGPTDLLERKGSLTLRSRSKKYSKPVLVYSWHHDREAYPKDYDIEGPEEVKKLCNSTYWRFGTDEPPIWISETHEQMAQVYLNKELAEIKSKPLLNEETMNSGIIERDTGLPATGFGALFTRHPPDRRKVCTLTTYAEEYAPPYDYQATTPLILEHTDTFLLLPSGESIRLKINLQLFDISIKRIFSDTMPSQRRETIERINKWDFIRLKSFFKANENRIETKKQPTNWEKIFASHISDKGLISIIYKELSQLNNKKSNNPIKRWAGDMNRHFSKEDIRMANRHMKRCSSLLIIREMQIKTTLRYHLTPIRMIKISKTNSNKYWRGCGEKGTFIHCWWNANWCSHYGKQYGDSSKN</sequence>
<evidence type="ECO:0000313" key="1">
    <source>
        <dbReference type="Ensembl" id="ENSECAP00000037590.1"/>
    </source>
</evidence>
<dbReference type="PANTHER" id="PTHR35069">
    <property type="entry name" value="PROTEIN C9ORF135"/>
    <property type="match status" value="1"/>
</dbReference>
<reference evidence="1" key="2">
    <citation type="submission" date="2025-08" db="UniProtKB">
        <authorList>
            <consortium name="Ensembl"/>
        </authorList>
    </citation>
    <scope>IDENTIFICATION</scope>
    <source>
        <strain evidence="1">Thoroughbred</strain>
    </source>
</reference>
<dbReference type="STRING" id="9796.ENSECAP00000037590"/>
<dbReference type="InParanoid" id="A0A3Q2HR29"/>
<reference evidence="1" key="3">
    <citation type="submission" date="2025-09" db="UniProtKB">
        <authorList>
            <consortium name="Ensembl"/>
        </authorList>
    </citation>
    <scope>IDENTIFICATION</scope>
    <source>
        <strain evidence="1">Thoroughbred</strain>
    </source>
</reference>
<dbReference type="InterPro" id="IPR027905">
    <property type="entry name" value="CFAP95"/>
</dbReference>
<dbReference type="Bgee" id="ENSECAG00000021795">
    <property type="expression patterns" value="Expressed in oviduct epithelium and 20 other cell types or tissues"/>
</dbReference>
<keyword evidence="2" id="KW-1185">Reference proteome</keyword>
<reference evidence="1 2" key="1">
    <citation type="journal article" date="2009" name="Science">
        <title>Genome sequence, comparative analysis, and population genetics of the domestic horse.</title>
        <authorList>
            <consortium name="Broad Institute Genome Sequencing Platform"/>
            <consortium name="Broad Institute Whole Genome Assembly Team"/>
            <person name="Wade C.M."/>
            <person name="Giulotto E."/>
            <person name="Sigurdsson S."/>
            <person name="Zoli M."/>
            <person name="Gnerre S."/>
            <person name="Imsland F."/>
            <person name="Lear T.L."/>
            <person name="Adelson D.L."/>
            <person name="Bailey E."/>
            <person name="Bellone R.R."/>
            <person name="Bloecker H."/>
            <person name="Distl O."/>
            <person name="Edgar R.C."/>
            <person name="Garber M."/>
            <person name="Leeb T."/>
            <person name="Mauceli E."/>
            <person name="MacLeod J.N."/>
            <person name="Penedo M.C.T."/>
            <person name="Raison J.M."/>
            <person name="Sharpe T."/>
            <person name="Vogel J."/>
            <person name="Andersson L."/>
            <person name="Antczak D.F."/>
            <person name="Biagi T."/>
            <person name="Binns M.M."/>
            <person name="Chowdhary B.P."/>
            <person name="Coleman S.J."/>
            <person name="Della Valle G."/>
            <person name="Fryc S."/>
            <person name="Guerin G."/>
            <person name="Hasegawa T."/>
            <person name="Hill E.W."/>
            <person name="Jurka J."/>
            <person name="Kiialainen A."/>
            <person name="Lindgren G."/>
            <person name="Liu J."/>
            <person name="Magnani E."/>
            <person name="Mickelson J.R."/>
            <person name="Murray J."/>
            <person name="Nergadze S.G."/>
            <person name="Onofrio R."/>
            <person name="Pedroni S."/>
            <person name="Piras M.F."/>
            <person name="Raudsepp T."/>
            <person name="Rocchi M."/>
            <person name="Roeed K.H."/>
            <person name="Ryder O.A."/>
            <person name="Searle S."/>
            <person name="Skow L."/>
            <person name="Swinburne J.E."/>
            <person name="Syvaenen A.C."/>
            <person name="Tozaki T."/>
            <person name="Valberg S.J."/>
            <person name="Vaudin M."/>
            <person name="White J.R."/>
            <person name="Zody M.C."/>
            <person name="Lander E.S."/>
            <person name="Lindblad-Toh K."/>
        </authorList>
    </citation>
    <scope>NUCLEOTIDE SEQUENCE [LARGE SCALE GENOMIC DNA]</scope>
    <source>
        <strain evidence="1 2">Thoroughbred</strain>
    </source>
</reference>
<evidence type="ECO:0000313" key="2">
    <source>
        <dbReference type="Proteomes" id="UP000002281"/>
    </source>
</evidence>
<dbReference type="Ensembl" id="ENSECAT00000033550.3">
    <property type="protein sequence ID" value="ENSECAP00000037590.1"/>
    <property type="gene ID" value="ENSECAG00000021795.4"/>
</dbReference>
<dbReference type="Proteomes" id="UP000002281">
    <property type="component" value="Chromosome 23"/>
</dbReference>
<name>A0A3Q2HR29_HORSE</name>
<dbReference type="VGNC" id="VGNC:57178">
    <property type="gene designation" value="CFAP95"/>
</dbReference>
<dbReference type="GO" id="GO:0005886">
    <property type="term" value="C:plasma membrane"/>
    <property type="evidence" value="ECO:0000318"/>
    <property type="project" value="GO_Central"/>
</dbReference>
<evidence type="ECO:0000313" key="3">
    <source>
        <dbReference type="VGNC" id="VGNC:57178"/>
    </source>
</evidence>
<dbReference type="GeneTree" id="ENSGT00390000014593"/>
<dbReference type="AlphaFoldDB" id="A0A3Q2HR29"/>
<protein>
    <submittedName>
        <fullName evidence="1">Cilia and flagella associated protein 95</fullName>
    </submittedName>
</protein>
<proteinExistence type="predicted"/>
<gene>
    <name evidence="1 3" type="primary">CFAP95</name>
</gene>
<dbReference type="PANTHER" id="PTHR35069:SF1">
    <property type="entry name" value="CILIA- AND FLAGELLA-ASSOCIATED PROTEIN 95"/>
    <property type="match status" value="1"/>
</dbReference>
<dbReference type="ExpressionAtlas" id="A0A3Q2HR29">
    <property type="expression patterns" value="baseline"/>
</dbReference>
<dbReference type="PaxDb" id="9796-ENSECAP00000037590"/>
<dbReference type="Pfam" id="PF15139">
    <property type="entry name" value="CFAP95"/>
    <property type="match status" value="1"/>
</dbReference>
<accession>A0A3Q2HR29</accession>
<organism evidence="1 2">
    <name type="scientific">Equus caballus</name>
    <name type="common">Horse</name>
    <dbReference type="NCBI Taxonomy" id="9796"/>
    <lineage>
        <taxon>Eukaryota</taxon>
        <taxon>Metazoa</taxon>
        <taxon>Chordata</taxon>
        <taxon>Craniata</taxon>
        <taxon>Vertebrata</taxon>
        <taxon>Euteleostomi</taxon>
        <taxon>Mammalia</taxon>
        <taxon>Eutheria</taxon>
        <taxon>Laurasiatheria</taxon>
        <taxon>Perissodactyla</taxon>
        <taxon>Equidae</taxon>
        <taxon>Equus</taxon>
    </lineage>
</organism>